<accession>V5GFM1</accession>
<protein>
    <submittedName>
        <fullName evidence="2">Uncharacterized protein</fullName>
    </submittedName>
</protein>
<evidence type="ECO:0000256" key="1">
    <source>
        <dbReference type="SAM" id="MobiDB-lite"/>
    </source>
</evidence>
<feature type="region of interest" description="Disordered" evidence="1">
    <location>
        <begin position="73"/>
        <end position="93"/>
    </location>
</feature>
<feature type="non-terminal residue" evidence="2">
    <location>
        <position position="135"/>
    </location>
</feature>
<proteinExistence type="predicted"/>
<feature type="non-terminal residue" evidence="2">
    <location>
        <position position="1"/>
    </location>
</feature>
<reference evidence="2" key="1">
    <citation type="submission" date="2013-07" db="EMBL/GenBank/DDBJ databases">
        <title>Midgut Transcriptome Profiling of Anoplphora glabripennis, a Lignocellulose Degrading, Wood-Boring Cerambycid.</title>
        <authorList>
            <person name="Scully E.D."/>
            <person name="Hoover K."/>
            <person name="Carlson J.E."/>
            <person name="Tien M."/>
            <person name="Geib S.M."/>
        </authorList>
    </citation>
    <scope>NUCLEOTIDE SEQUENCE</scope>
</reference>
<dbReference type="AlphaFoldDB" id="V5GFM1"/>
<organism evidence="2">
    <name type="scientific">Anoplophora glabripennis</name>
    <name type="common">Asian longhorn beetle</name>
    <name type="synonym">Anoplophora nobilis</name>
    <dbReference type="NCBI Taxonomy" id="217634"/>
    <lineage>
        <taxon>Eukaryota</taxon>
        <taxon>Metazoa</taxon>
        <taxon>Ecdysozoa</taxon>
        <taxon>Arthropoda</taxon>
        <taxon>Hexapoda</taxon>
        <taxon>Insecta</taxon>
        <taxon>Pterygota</taxon>
        <taxon>Neoptera</taxon>
        <taxon>Endopterygota</taxon>
        <taxon>Coleoptera</taxon>
        <taxon>Polyphaga</taxon>
        <taxon>Cucujiformia</taxon>
        <taxon>Chrysomeloidea</taxon>
        <taxon>Cerambycidae</taxon>
        <taxon>Lamiinae</taxon>
        <taxon>Lamiini</taxon>
        <taxon>Anoplophora</taxon>
    </lineage>
</organism>
<evidence type="ECO:0000313" key="2">
    <source>
        <dbReference type="EMBL" id="JAB60432.1"/>
    </source>
</evidence>
<sequence>VRELLKLVLNNAVSNEKQDLSKLYDLIETQLRALDTLGITSDKYAALLFPLIESCLPQELLRIWQRSAFNSHGSCTNNSASSGNNEPAASVGDSPLEVRLGNLLSFLRAEVENEQRIDLASERFGLADNFKTRSG</sequence>
<feature type="compositionally biased region" description="Polar residues" evidence="1">
    <location>
        <begin position="73"/>
        <end position="87"/>
    </location>
</feature>
<name>V5GFM1_ANOGL</name>
<dbReference type="EMBL" id="GALX01008034">
    <property type="protein sequence ID" value="JAB60432.1"/>
    <property type="molecule type" value="Transcribed_RNA"/>
</dbReference>